<name>A0A6I8LYK4_9PSEU</name>
<sequence>MLCVLMLRTPAEREEKIMQARTNQRRRGCVHKARPQVPD</sequence>
<dbReference type="Proteomes" id="UP000399805">
    <property type="component" value="Unassembled WGS sequence"/>
</dbReference>
<protein>
    <submittedName>
        <fullName evidence="2">Uncharacterized protein</fullName>
    </submittedName>
</protein>
<keyword evidence="3" id="KW-1185">Reference proteome</keyword>
<dbReference type="AlphaFoldDB" id="A0A6I8LYK4"/>
<gene>
    <name evidence="2" type="ORF">AA23TX_06509</name>
</gene>
<evidence type="ECO:0000313" key="3">
    <source>
        <dbReference type="Proteomes" id="UP000399805"/>
    </source>
</evidence>
<feature type="compositionally biased region" description="Basic residues" evidence="1">
    <location>
        <begin position="23"/>
        <end position="39"/>
    </location>
</feature>
<accession>A0A6I8LYK4</accession>
<evidence type="ECO:0000256" key="1">
    <source>
        <dbReference type="SAM" id="MobiDB-lite"/>
    </source>
</evidence>
<evidence type="ECO:0000313" key="2">
    <source>
        <dbReference type="EMBL" id="VVJ21488.1"/>
    </source>
</evidence>
<dbReference type="EMBL" id="CABVGP010000002">
    <property type="protein sequence ID" value="VVJ21488.1"/>
    <property type="molecule type" value="Genomic_DNA"/>
</dbReference>
<proteinExistence type="predicted"/>
<organism evidence="2 3">
    <name type="scientific">Amycolatopsis camponoti</name>
    <dbReference type="NCBI Taxonomy" id="2606593"/>
    <lineage>
        <taxon>Bacteria</taxon>
        <taxon>Bacillati</taxon>
        <taxon>Actinomycetota</taxon>
        <taxon>Actinomycetes</taxon>
        <taxon>Pseudonocardiales</taxon>
        <taxon>Pseudonocardiaceae</taxon>
        <taxon>Amycolatopsis</taxon>
    </lineage>
</organism>
<feature type="region of interest" description="Disordered" evidence="1">
    <location>
        <begin position="20"/>
        <end position="39"/>
    </location>
</feature>
<reference evidence="2 3" key="1">
    <citation type="submission" date="2019-09" db="EMBL/GenBank/DDBJ databases">
        <authorList>
            <person name="Leyn A S."/>
        </authorList>
    </citation>
    <scope>NUCLEOTIDE SEQUENCE [LARGE SCALE GENOMIC DNA]</scope>
    <source>
        <strain evidence="2">AA231_1</strain>
    </source>
</reference>